<proteinExistence type="predicted"/>
<accession>A0A3N4HTD7</accession>
<evidence type="ECO:0000313" key="1">
    <source>
        <dbReference type="EMBL" id="RPA75251.1"/>
    </source>
</evidence>
<gene>
    <name evidence="1" type="ORF">BJ508DRAFT_23078</name>
</gene>
<organism evidence="1 2">
    <name type="scientific">Ascobolus immersus RN42</name>
    <dbReference type="NCBI Taxonomy" id="1160509"/>
    <lineage>
        <taxon>Eukaryota</taxon>
        <taxon>Fungi</taxon>
        <taxon>Dikarya</taxon>
        <taxon>Ascomycota</taxon>
        <taxon>Pezizomycotina</taxon>
        <taxon>Pezizomycetes</taxon>
        <taxon>Pezizales</taxon>
        <taxon>Ascobolaceae</taxon>
        <taxon>Ascobolus</taxon>
    </lineage>
</organism>
<dbReference type="Proteomes" id="UP000275078">
    <property type="component" value="Unassembled WGS sequence"/>
</dbReference>
<keyword evidence="2" id="KW-1185">Reference proteome</keyword>
<dbReference type="AlphaFoldDB" id="A0A3N4HTD7"/>
<dbReference type="EMBL" id="ML119768">
    <property type="protein sequence ID" value="RPA75251.1"/>
    <property type="molecule type" value="Genomic_DNA"/>
</dbReference>
<evidence type="ECO:0000313" key="2">
    <source>
        <dbReference type="Proteomes" id="UP000275078"/>
    </source>
</evidence>
<protein>
    <submittedName>
        <fullName evidence="1">Uncharacterized protein</fullName>
    </submittedName>
</protein>
<reference evidence="1 2" key="1">
    <citation type="journal article" date="2018" name="Nat. Ecol. Evol.">
        <title>Pezizomycetes genomes reveal the molecular basis of ectomycorrhizal truffle lifestyle.</title>
        <authorList>
            <person name="Murat C."/>
            <person name="Payen T."/>
            <person name="Noel B."/>
            <person name="Kuo A."/>
            <person name="Morin E."/>
            <person name="Chen J."/>
            <person name="Kohler A."/>
            <person name="Krizsan K."/>
            <person name="Balestrini R."/>
            <person name="Da Silva C."/>
            <person name="Montanini B."/>
            <person name="Hainaut M."/>
            <person name="Levati E."/>
            <person name="Barry K.W."/>
            <person name="Belfiori B."/>
            <person name="Cichocki N."/>
            <person name="Clum A."/>
            <person name="Dockter R.B."/>
            <person name="Fauchery L."/>
            <person name="Guy J."/>
            <person name="Iotti M."/>
            <person name="Le Tacon F."/>
            <person name="Lindquist E.A."/>
            <person name="Lipzen A."/>
            <person name="Malagnac F."/>
            <person name="Mello A."/>
            <person name="Molinier V."/>
            <person name="Miyauchi S."/>
            <person name="Poulain J."/>
            <person name="Riccioni C."/>
            <person name="Rubini A."/>
            <person name="Sitrit Y."/>
            <person name="Splivallo R."/>
            <person name="Traeger S."/>
            <person name="Wang M."/>
            <person name="Zifcakova L."/>
            <person name="Wipf D."/>
            <person name="Zambonelli A."/>
            <person name="Paolocci F."/>
            <person name="Nowrousian M."/>
            <person name="Ottonello S."/>
            <person name="Baldrian P."/>
            <person name="Spatafora J.W."/>
            <person name="Henrissat B."/>
            <person name="Nagy L.G."/>
            <person name="Aury J.M."/>
            <person name="Wincker P."/>
            <person name="Grigoriev I.V."/>
            <person name="Bonfante P."/>
            <person name="Martin F.M."/>
        </authorList>
    </citation>
    <scope>NUCLEOTIDE SEQUENCE [LARGE SCALE GENOMIC DNA]</scope>
    <source>
        <strain evidence="1 2">RN42</strain>
    </source>
</reference>
<name>A0A3N4HTD7_ASCIM</name>
<sequence>MTEGQLEDKPQNLGQLRMTWEPGPATIINIPASLAEKSISKTRLEVLELRNIGNPPEITFHHRDVRNGEVEICVHRHMMKLSTFFKACYRDIGSDQSCNSKIRKLQATLSSALEHSPRHRNGNSMGNLFYEKLELDLGYFLFVLKEENDDCDPKVVEAQDR</sequence>